<gene>
    <name evidence="2" type="ORF">SAMN05216232_0347</name>
</gene>
<feature type="transmembrane region" description="Helical" evidence="1">
    <location>
        <begin position="427"/>
        <end position="448"/>
    </location>
</feature>
<dbReference type="Proteomes" id="UP000198733">
    <property type="component" value="Unassembled WGS sequence"/>
</dbReference>
<keyword evidence="3" id="KW-1185">Reference proteome</keyword>
<evidence type="ECO:0000256" key="1">
    <source>
        <dbReference type="SAM" id="Phobius"/>
    </source>
</evidence>
<dbReference type="RefSeq" id="WP_092501766.1">
    <property type="nucleotide sequence ID" value="NZ_FOEH01000001.1"/>
</dbReference>
<sequence length="454" mass="49703">MSNSWSLVLDFALLSFLIVIAAVLKARIPALRKLIVPTSMIAGFLGLIVGPELLGWINFDKDLLGNLVYHLMAIGFIALSLKEREVENSPAILNSGLMIVSTYLIQGLVGFGLFMILVETFYPDFFPGVGLLLPLGFGQGPGQAYSIGTQWEELGLVGGGNLGLTIAGIGFIWATVVGIILMNLLARSKKFQKTESGPVKTHKQVIERSEPDEIPLSDAIDKLTYQIALIGFIYLVTYLTIYGLDKVLTPLGTFGATFAQLIIGFHFLIGSLYAMFFRTVLNRLKNAGLQLEHSPNNFLLQRISGFSFDYMITASIAAISIYALQEYAFPILILTTLGGFVTIAFLLWIGPRVFPENKLPNVLGFYGMQTGTISTGMALLKAVDPKFQSNTADNMVMGSATAIMFGFPLLLLLNVPIVGYVQNQPIMYVYTFIGLLVYFLALVGALLYRTRKTV</sequence>
<feature type="transmembrane region" description="Helical" evidence="1">
    <location>
        <begin position="327"/>
        <end position="349"/>
    </location>
</feature>
<dbReference type="InterPro" id="IPR004445">
    <property type="entry name" value="GltS"/>
</dbReference>
<keyword evidence="1" id="KW-0472">Membrane</keyword>
<evidence type="ECO:0000313" key="3">
    <source>
        <dbReference type="Proteomes" id="UP000198733"/>
    </source>
</evidence>
<name>A0A1H8ZA89_9BACI</name>
<feature type="transmembrane region" description="Helical" evidence="1">
    <location>
        <begin position="63"/>
        <end position="81"/>
    </location>
</feature>
<keyword evidence="1" id="KW-0812">Transmembrane</keyword>
<feature type="transmembrane region" description="Helical" evidence="1">
    <location>
        <begin position="298"/>
        <end position="321"/>
    </location>
</feature>
<feature type="transmembrane region" description="Helical" evidence="1">
    <location>
        <begin position="223"/>
        <end position="244"/>
    </location>
</feature>
<feature type="transmembrane region" description="Helical" evidence="1">
    <location>
        <begin position="36"/>
        <end position="57"/>
    </location>
</feature>
<feature type="transmembrane region" description="Helical" evidence="1">
    <location>
        <begin position="6"/>
        <end position="24"/>
    </location>
</feature>
<keyword evidence="1" id="KW-1133">Transmembrane helix</keyword>
<reference evidence="2 3" key="1">
    <citation type="submission" date="2016-10" db="EMBL/GenBank/DDBJ databases">
        <authorList>
            <person name="Varghese N."/>
            <person name="Submissions S."/>
        </authorList>
    </citation>
    <scope>NUCLEOTIDE SEQUENCE [LARGE SCALE GENOMIC DNA]</scope>
    <source>
        <strain evidence="2 3">CGMCC 1.7734</strain>
    </source>
</reference>
<feature type="transmembrane region" description="Helical" evidence="1">
    <location>
        <begin position="396"/>
        <end position="421"/>
    </location>
</feature>
<evidence type="ECO:0000313" key="2">
    <source>
        <dbReference type="EMBL" id="SEP61253.1"/>
    </source>
</evidence>
<comment type="caution">
    <text evidence="2">The sequence shown here is derived from an EMBL/GenBank/DDBJ whole genome shotgun (WGS) entry which is preliminary data.</text>
</comment>
<feature type="transmembrane region" description="Helical" evidence="1">
    <location>
        <begin position="93"/>
        <end position="118"/>
    </location>
</feature>
<dbReference type="PANTHER" id="PTHR36178:SF1">
    <property type="entry name" value="SODIUM_GLUTAMATE SYMPORTER"/>
    <property type="match status" value="1"/>
</dbReference>
<accession>A0A1H8ZA89</accession>
<dbReference type="EMBL" id="FOEH01000001">
    <property type="protein sequence ID" value="SEP61253.1"/>
    <property type="molecule type" value="Genomic_DNA"/>
</dbReference>
<feature type="transmembrane region" description="Helical" evidence="1">
    <location>
        <begin position="162"/>
        <end position="186"/>
    </location>
</feature>
<proteinExistence type="predicted"/>
<feature type="transmembrane region" description="Helical" evidence="1">
    <location>
        <begin position="256"/>
        <end position="277"/>
    </location>
</feature>
<organism evidence="2 3">
    <name type="scientific">Virgibacillus subterraneus</name>
    <dbReference type="NCBI Taxonomy" id="621109"/>
    <lineage>
        <taxon>Bacteria</taxon>
        <taxon>Bacillati</taxon>
        <taxon>Bacillota</taxon>
        <taxon>Bacilli</taxon>
        <taxon>Bacillales</taxon>
        <taxon>Bacillaceae</taxon>
        <taxon>Virgibacillus</taxon>
    </lineage>
</organism>
<protein>
    <submittedName>
        <fullName evidence="2">Glutamate:Na+ symporter, ESS family</fullName>
    </submittedName>
</protein>
<dbReference type="PANTHER" id="PTHR36178">
    <property type="entry name" value="SLR0625 PROTEIN"/>
    <property type="match status" value="1"/>
</dbReference>